<keyword evidence="1" id="KW-0479">Metal-binding</keyword>
<comment type="caution">
    <text evidence="8">The sequence shown here is derived from an EMBL/GenBank/DDBJ whole genome shotgun (WGS) entry which is preliminary data.</text>
</comment>
<keyword evidence="4" id="KW-0862">Zinc</keyword>
<dbReference type="PANTHER" id="PTHR19818">
    <property type="entry name" value="ZINC FINGER PROTEIN ZIC AND GLI"/>
    <property type="match status" value="1"/>
</dbReference>
<dbReference type="Pfam" id="PF21816">
    <property type="entry name" value="Zap1_zf1"/>
    <property type="match status" value="1"/>
</dbReference>
<keyword evidence="2" id="KW-0677">Repeat</keyword>
<feature type="domain" description="C2H2-type" evidence="7">
    <location>
        <begin position="499"/>
        <end position="528"/>
    </location>
</feature>
<dbReference type="EMBL" id="MBFR01000144">
    <property type="protein sequence ID" value="PVU92932.1"/>
    <property type="molecule type" value="Genomic_DNA"/>
</dbReference>
<dbReference type="InterPro" id="IPR013087">
    <property type="entry name" value="Znf_C2H2_type"/>
</dbReference>
<dbReference type="PANTHER" id="PTHR19818:SF139">
    <property type="entry name" value="PAIR-RULE PROTEIN ODD-PAIRED"/>
    <property type="match status" value="1"/>
</dbReference>
<evidence type="ECO:0000259" key="7">
    <source>
        <dbReference type="PROSITE" id="PS50157"/>
    </source>
</evidence>
<dbReference type="PROSITE" id="PS00028">
    <property type="entry name" value="ZINC_FINGER_C2H2_1"/>
    <property type="match status" value="6"/>
</dbReference>
<evidence type="ECO:0000256" key="1">
    <source>
        <dbReference type="ARBA" id="ARBA00022723"/>
    </source>
</evidence>
<dbReference type="InterPro" id="IPR050329">
    <property type="entry name" value="GLI_C2H2-zinc-finger"/>
</dbReference>
<feature type="domain" description="C2H2-type" evidence="7">
    <location>
        <begin position="529"/>
        <end position="558"/>
    </location>
</feature>
<dbReference type="InterPro" id="IPR036236">
    <property type="entry name" value="Znf_C2H2_sf"/>
</dbReference>
<dbReference type="Gene3D" id="3.30.160.60">
    <property type="entry name" value="Classic Zinc Finger"/>
    <property type="match status" value="5"/>
</dbReference>
<dbReference type="GO" id="GO:0000978">
    <property type="term" value="F:RNA polymerase II cis-regulatory region sequence-specific DNA binding"/>
    <property type="evidence" value="ECO:0007669"/>
    <property type="project" value="UniProtKB-ARBA"/>
</dbReference>
<dbReference type="Pfam" id="PF00096">
    <property type="entry name" value="zf-C2H2"/>
    <property type="match status" value="3"/>
</dbReference>
<evidence type="ECO:0000256" key="4">
    <source>
        <dbReference type="ARBA" id="ARBA00022833"/>
    </source>
</evidence>
<evidence type="ECO:0000256" key="6">
    <source>
        <dbReference type="SAM" id="MobiDB-lite"/>
    </source>
</evidence>
<feature type="domain" description="C2H2-type" evidence="7">
    <location>
        <begin position="471"/>
        <end position="498"/>
    </location>
</feature>
<dbReference type="GO" id="GO:0005634">
    <property type="term" value="C:nucleus"/>
    <property type="evidence" value="ECO:0007669"/>
    <property type="project" value="UniProtKB-ARBA"/>
</dbReference>
<dbReference type="FunFam" id="3.30.160.60:FF:000125">
    <property type="entry name" value="Putative zinc finger protein 143"/>
    <property type="match status" value="2"/>
</dbReference>
<feature type="domain" description="C2H2-type" evidence="7">
    <location>
        <begin position="228"/>
        <end position="258"/>
    </location>
</feature>
<dbReference type="AlphaFoldDB" id="A0A2T9YKR0"/>
<dbReference type="GO" id="GO:0000981">
    <property type="term" value="F:DNA-binding transcription factor activity, RNA polymerase II-specific"/>
    <property type="evidence" value="ECO:0007669"/>
    <property type="project" value="TreeGrafter"/>
</dbReference>
<feature type="compositionally biased region" description="Low complexity" evidence="6">
    <location>
        <begin position="348"/>
        <end position="360"/>
    </location>
</feature>
<name>A0A2T9YKR0_9FUNG</name>
<dbReference type="GO" id="GO:0045944">
    <property type="term" value="P:positive regulation of transcription by RNA polymerase II"/>
    <property type="evidence" value="ECO:0007669"/>
    <property type="project" value="UniProtKB-ARBA"/>
</dbReference>
<feature type="domain" description="C2H2-type" evidence="7">
    <location>
        <begin position="559"/>
        <end position="583"/>
    </location>
</feature>
<evidence type="ECO:0000256" key="2">
    <source>
        <dbReference type="ARBA" id="ARBA00022737"/>
    </source>
</evidence>
<dbReference type="InterPro" id="IPR056436">
    <property type="entry name" value="Znf-C2H2_ZIC1-5/GLI1-3-like"/>
</dbReference>
<dbReference type="SUPFAM" id="SSF57667">
    <property type="entry name" value="beta-beta-alpha zinc fingers"/>
    <property type="match status" value="5"/>
</dbReference>
<evidence type="ECO:0000256" key="3">
    <source>
        <dbReference type="ARBA" id="ARBA00022771"/>
    </source>
</evidence>
<keyword evidence="9" id="KW-1185">Reference proteome</keyword>
<evidence type="ECO:0000256" key="5">
    <source>
        <dbReference type="PROSITE-ProRule" id="PRU00042"/>
    </source>
</evidence>
<keyword evidence="3 5" id="KW-0863">Zinc-finger</keyword>
<protein>
    <recommendedName>
        <fullName evidence="7">C2H2-type domain-containing protein</fullName>
    </recommendedName>
</protein>
<dbReference type="GO" id="GO:0008270">
    <property type="term" value="F:zinc ion binding"/>
    <property type="evidence" value="ECO:0007669"/>
    <property type="project" value="UniProtKB-KW"/>
</dbReference>
<organism evidence="8 9">
    <name type="scientific">Smittium simulii</name>
    <dbReference type="NCBI Taxonomy" id="133385"/>
    <lineage>
        <taxon>Eukaryota</taxon>
        <taxon>Fungi</taxon>
        <taxon>Fungi incertae sedis</taxon>
        <taxon>Zoopagomycota</taxon>
        <taxon>Kickxellomycotina</taxon>
        <taxon>Harpellomycetes</taxon>
        <taxon>Harpellales</taxon>
        <taxon>Legeriomycetaceae</taxon>
        <taxon>Smittium</taxon>
    </lineage>
</organism>
<feature type="region of interest" description="Disordered" evidence="6">
    <location>
        <begin position="341"/>
        <end position="362"/>
    </location>
</feature>
<evidence type="ECO:0000313" key="9">
    <source>
        <dbReference type="Proteomes" id="UP000245383"/>
    </source>
</evidence>
<accession>A0A2T9YKR0</accession>
<dbReference type="STRING" id="133385.A0A2T9YKR0"/>
<dbReference type="FunFam" id="3.30.160.60:FF:000072">
    <property type="entry name" value="zinc finger protein 143 isoform X1"/>
    <property type="match status" value="1"/>
</dbReference>
<dbReference type="PROSITE" id="PS50157">
    <property type="entry name" value="ZINC_FINGER_C2H2_2"/>
    <property type="match status" value="6"/>
</dbReference>
<feature type="domain" description="C2H2-type" evidence="7">
    <location>
        <begin position="443"/>
        <end position="470"/>
    </location>
</feature>
<dbReference type="OrthoDB" id="3437960at2759"/>
<proteinExistence type="predicted"/>
<dbReference type="SMART" id="SM00355">
    <property type="entry name" value="ZnF_C2H2"/>
    <property type="match status" value="8"/>
</dbReference>
<reference evidence="8 9" key="1">
    <citation type="journal article" date="2018" name="MBio">
        <title>Comparative Genomics Reveals the Core Gene Toolbox for the Fungus-Insect Symbiosis.</title>
        <authorList>
            <person name="Wang Y."/>
            <person name="Stata M."/>
            <person name="Wang W."/>
            <person name="Stajich J.E."/>
            <person name="White M.M."/>
            <person name="Moncalvo J.M."/>
        </authorList>
    </citation>
    <scope>NUCLEOTIDE SEQUENCE [LARGE SCALE GENOMIC DNA]</scope>
    <source>
        <strain evidence="8 9">SWE-8-4</strain>
    </source>
</reference>
<evidence type="ECO:0000313" key="8">
    <source>
        <dbReference type="EMBL" id="PVU92932.1"/>
    </source>
</evidence>
<sequence>MKKKAQEQLFSLELPPIQRKSDFRDNQTLPSFVSLGFDRDFEKIRFCCCCLSTFLKKVRTPSIYNFQLSHSNKHDLKALSEHLRSHISNQDSSSPNITHSPIIQSSNSSRKNNTFNLLHSSPEFSEAIENKFKSDLSFITNVNPPLHDKRFNNGSIDDSHLHLNDILMTQKSLPSNSSKESLTNLSFFDNTKHNYPTLLPSQKSNELVNPLKIENKNTSNSQNKQNKQKCFWMKCNQEFTNIEDLLIHLYQLHVEESQSNNEPKTGFLNIILDIISSAGDIGVLEQKMIDKNSNIKTPDLGLAIKKLKTSHTESIFSNSLELNSSNNNTVSQLALCQSYSNDNQTNPSSDTDNKNNSINKNDIKSEFDSESKAIDCKWTKCSKSIPNTIELIKHLLEKHLNKVSYLCLWKECKISLNSLVDLSDHISQEHIGSGQKTYICYWKDCERQGKPFLQRQRAIRHIQMHTGYKPYICEKCNKRFLESHIKDQHVRTHTGEKPYKCDYENCGKKFASSSALKIHKRTHTGERPYICNFKGCNKRFAESSNLVKHTRVHTGERPFSCSYLGCLKTFSRHDQLNRHLKTHHQTLKTID</sequence>
<dbReference type="Pfam" id="PF23561">
    <property type="entry name" value="zf-C2H2_15"/>
    <property type="match status" value="1"/>
</dbReference>
<dbReference type="Proteomes" id="UP000245383">
    <property type="component" value="Unassembled WGS sequence"/>
</dbReference>
<feature type="region of interest" description="Disordered" evidence="6">
    <location>
        <begin position="87"/>
        <end position="108"/>
    </location>
</feature>
<gene>
    <name evidence="8" type="ORF">BB561_003537</name>
</gene>
<dbReference type="InterPro" id="IPR048420">
    <property type="entry name" value="Zap1-like_Znf1"/>
</dbReference>